<dbReference type="EMBL" id="JBHSML010000014">
    <property type="protein sequence ID" value="MFC5518765.1"/>
    <property type="molecule type" value="Genomic_DNA"/>
</dbReference>
<dbReference type="Pfam" id="PF09339">
    <property type="entry name" value="HTH_IclR"/>
    <property type="match status" value="1"/>
</dbReference>
<dbReference type="RefSeq" id="WP_266344474.1">
    <property type="nucleotide sequence ID" value="NZ_JAPKNH010000005.1"/>
</dbReference>
<reference evidence="7" key="1">
    <citation type="journal article" date="2019" name="Int. J. Syst. Evol. Microbiol.">
        <title>The Global Catalogue of Microorganisms (GCM) 10K type strain sequencing project: providing services to taxonomists for standard genome sequencing and annotation.</title>
        <authorList>
            <consortium name="The Broad Institute Genomics Platform"/>
            <consortium name="The Broad Institute Genome Sequencing Center for Infectious Disease"/>
            <person name="Wu L."/>
            <person name="Ma J."/>
        </authorList>
    </citation>
    <scope>NUCLEOTIDE SEQUENCE [LARGE SCALE GENOMIC DNA]</scope>
    <source>
        <strain evidence="7">KACC 12633</strain>
    </source>
</reference>
<evidence type="ECO:0000313" key="6">
    <source>
        <dbReference type="EMBL" id="MFC5518765.1"/>
    </source>
</evidence>
<dbReference type="InterPro" id="IPR050707">
    <property type="entry name" value="HTH_MetabolicPath_Reg"/>
</dbReference>
<dbReference type="InterPro" id="IPR029016">
    <property type="entry name" value="GAF-like_dom_sf"/>
</dbReference>
<dbReference type="InterPro" id="IPR036390">
    <property type="entry name" value="WH_DNA-bd_sf"/>
</dbReference>
<dbReference type="InterPro" id="IPR014757">
    <property type="entry name" value="Tscrpt_reg_IclR_C"/>
</dbReference>
<keyword evidence="7" id="KW-1185">Reference proteome</keyword>
<dbReference type="SMART" id="SM00346">
    <property type="entry name" value="HTH_ICLR"/>
    <property type="match status" value="1"/>
</dbReference>
<dbReference type="PROSITE" id="PS51078">
    <property type="entry name" value="ICLR_ED"/>
    <property type="match status" value="1"/>
</dbReference>
<dbReference type="SUPFAM" id="SSF46785">
    <property type="entry name" value="Winged helix' DNA-binding domain"/>
    <property type="match status" value="1"/>
</dbReference>
<dbReference type="Gene3D" id="3.30.450.40">
    <property type="match status" value="1"/>
</dbReference>
<dbReference type="Pfam" id="PF01614">
    <property type="entry name" value="IclR_C"/>
    <property type="match status" value="1"/>
</dbReference>
<evidence type="ECO:0000256" key="3">
    <source>
        <dbReference type="ARBA" id="ARBA00023163"/>
    </source>
</evidence>
<evidence type="ECO:0000256" key="2">
    <source>
        <dbReference type="ARBA" id="ARBA00023125"/>
    </source>
</evidence>
<protein>
    <submittedName>
        <fullName evidence="6">IclR family transcriptional regulator</fullName>
    </submittedName>
</protein>
<dbReference type="PANTHER" id="PTHR30136">
    <property type="entry name" value="HELIX-TURN-HELIX TRANSCRIPTIONAL REGULATOR, ICLR FAMILY"/>
    <property type="match status" value="1"/>
</dbReference>
<gene>
    <name evidence="6" type="ORF">ACFPP9_23520</name>
</gene>
<evidence type="ECO:0000259" key="5">
    <source>
        <dbReference type="PROSITE" id="PS51078"/>
    </source>
</evidence>
<dbReference type="Proteomes" id="UP001596150">
    <property type="component" value="Unassembled WGS sequence"/>
</dbReference>
<evidence type="ECO:0000313" key="7">
    <source>
        <dbReference type="Proteomes" id="UP001596150"/>
    </source>
</evidence>
<proteinExistence type="predicted"/>
<feature type="domain" description="IclR-ED" evidence="5">
    <location>
        <begin position="75"/>
        <end position="258"/>
    </location>
</feature>
<name>A0ABW0Q1M0_9HYPH</name>
<evidence type="ECO:0000256" key="1">
    <source>
        <dbReference type="ARBA" id="ARBA00023015"/>
    </source>
</evidence>
<comment type="caution">
    <text evidence="6">The sequence shown here is derived from an EMBL/GenBank/DDBJ whole genome shotgun (WGS) entry which is preliminary data.</text>
</comment>
<evidence type="ECO:0000259" key="4">
    <source>
        <dbReference type="PROSITE" id="PS51077"/>
    </source>
</evidence>
<dbReference type="PANTHER" id="PTHR30136:SF35">
    <property type="entry name" value="HTH-TYPE TRANSCRIPTIONAL REGULATOR RV1719"/>
    <property type="match status" value="1"/>
</dbReference>
<feature type="domain" description="HTH iclR-type" evidence="4">
    <location>
        <begin position="12"/>
        <end position="74"/>
    </location>
</feature>
<dbReference type="InterPro" id="IPR005471">
    <property type="entry name" value="Tscrpt_reg_IclR_N"/>
</dbReference>
<dbReference type="Gene3D" id="1.10.10.10">
    <property type="entry name" value="Winged helix-like DNA-binding domain superfamily/Winged helix DNA-binding domain"/>
    <property type="match status" value="1"/>
</dbReference>
<keyword evidence="2" id="KW-0238">DNA-binding</keyword>
<dbReference type="InterPro" id="IPR036388">
    <property type="entry name" value="WH-like_DNA-bd_sf"/>
</dbReference>
<accession>A0ABW0Q1M0</accession>
<dbReference type="PROSITE" id="PS51077">
    <property type="entry name" value="HTH_ICLR"/>
    <property type="match status" value="1"/>
</dbReference>
<dbReference type="SUPFAM" id="SSF55781">
    <property type="entry name" value="GAF domain-like"/>
    <property type="match status" value="1"/>
</dbReference>
<organism evidence="6 7">
    <name type="scientific">Kaistia terrae</name>
    <dbReference type="NCBI Taxonomy" id="537017"/>
    <lineage>
        <taxon>Bacteria</taxon>
        <taxon>Pseudomonadati</taxon>
        <taxon>Pseudomonadota</taxon>
        <taxon>Alphaproteobacteria</taxon>
        <taxon>Hyphomicrobiales</taxon>
        <taxon>Kaistiaceae</taxon>
        <taxon>Kaistia</taxon>
    </lineage>
</organism>
<keyword evidence="1" id="KW-0805">Transcription regulation</keyword>
<keyword evidence="3" id="KW-0804">Transcription</keyword>
<sequence>MNSITDGDRYSIRAVDRAIDVIQCLAEREEALTADDITAATGLPKSTVFRVLATLVGRGFLERDNDRQTFSFGTLALLVGMRALGNLDVQRVARPFIEQLTDATGETAHLSVLNEQSALCIDKIDSKRSVRMSSFVGFRDPLHCSGVGKTLLAFQDDAVREGLIARIGFEKHTERTITEPEALRAHLREIVAQGYAVDREEIEEGLSCVAAPIRDHTGKVIAAISNSGPTYRLDDAAIRDLIAIVLAHANRISTALGYLPRRPAP</sequence>